<dbReference type="PANTHER" id="PTHR30008:SF0">
    <property type="entry name" value="EXODEOXYRIBONUCLEASE 7 LARGE SUBUNIT"/>
    <property type="match status" value="1"/>
</dbReference>
<dbReference type="InterPro" id="IPR003753">
    <property type="entry name" value="Exonuc_VII_L"/>
</dbReference>
<evidence type="ECO:0000313" key="10">
    <source>
        <dbReference type="Proteomes" id="UP000546464"/>
    </source>
</evidence>
<comment type="similarity">
    <text evidence="5 6">Belongs to the XseA family.</text>
</comment>
<dbReference type="GO" id="GO:0008855">
    <property type="term" value="F:exodeoxyribonuclease VII activity"/>
    <property type="evidence" value="ECO:0007669"/>
    <property type="project" value="UniProtKB-UniRule"/>
</dbReference>
<dbReference type="EC" id="3.1.11.6" evidence="5"/>
<evidence type="ECO:0000256" key="5">
    <source>
        <dbReference type="HAMAP-Rule" id="MF_00378"/>
    </source>
</evidence>
<evidence type="ECO:0000256" key="3">
    <source>
        <dbReference type="ARBA" id="ARBA00022801"/>
    </source>
</evidence>
<evidence type="ECO:0000259" key="7">
    <source>
        <dbReference type="Pfam" id="PF02601"/>
    </source>
</evidence>
<evidence type="ECO:0000313" key="9">
    <source>
        <dbReference type="EMBL" id="MBC2595126.1"/>
    </source>
</evidence>
<feature type="domain" description="Exonuclease VII large subunit C-terminal" evidence="7">
    <location>
        <begin position="130"/>
        <end position="443"/>
    </location>
</feature>
<keyword evidence="4 5" id="KW-0269">Exonuclease</keyword>
<keyword evidence="3 5" id="KW-0378">Hydrolase</keyword>
<dbReference type="HAMAP" id="MF_00378">
    <property type="entry name" value="Exonuc_7_L"/>
    <property type="match status" value="1"/>
</dbReference>
<dbReference type="CDD" id="cd04489">
    <property type="entry name" value="ExoVII_LU_OBF"/>
    <property type="match status" value="1"/>
</dbReference>
<dbReference type="GO" id="GO:0009318">
    <property type="term" value="C:exodeoxyribonuclease VII complex"/>
    <property type="evidence" value="ECO:0007669"/>
    <property type="project" value="UniProtKB-UniRule"/>
</dbReference>
<dbReference type="GO" id="GO:0005737">
    <property type="term" value="C:cytoplasm"/>
    <property type="evidence" value="ECO:0007669"/>
    <property type="project" value="UniProtKB-SubCell"/>
</dbReference>
<comment type="catalytic activity">
    <reaction evidence="5 6">
        <text>Exonucleolytic cleavage in either 5'- to 3'- or 3'- to 5'-direction to yield nucleoside 5'-phosphates.</text>
        <dbReference type="EC" id="3.1.11.6"/>
    </reaction>
</comment>
<comment type="subcellular location">
    <subcellularLocation>
        <location evidence="5 6">Cytoplasm</location>
    </subcellularLocation>
</comment>
<dbReference type="RefSeq" id="WP_185676089.1">
    <property type="nucleotide sequence ID" value="NZ_JACHVB010000035.1"/>
</dbReference>
<dbReference type="AlphaFoldDB" id="A0A842HHN9"/>
<comment type="subunit">
    <text evidence="5">Heterooligomer composed of large and small subunits.</text>
</comment>
<evidence type="ECO:0000256" key="4">
    <source>
        <dbReference type="ARBA" id="ARBA00022839"/>
    </source>
</evidence>
<protein>
    <recommendedName>
        <fullName evidence="5">Exodeoxyribonuclease 7 large subunit</fullName>
        <ecNumber evidence="5">3.1.11.6</ecNumber>
    </recommendedName>
    <alternativeName>
        <fullName evidence="5">Exodeoxyribonuclease VII large subunit</fullName>
        <shortName evidence="5">Exonuclease VII large subunit</shortName>
    </alternativeName>
</protein>
<reference evidence="9 10" key="1">
    <citation type="submission" date="2020-07" db="EMBL/GenBank/DDBJ databases">
        <authorList>
            <person name="Feng X."/>
        </authorList>
    </citation>
    <scope>NUCLEOTIDE SEQUENCE [LARGE SCALE GENOMIC DNA]</scope>
    <source>
        <strain evidence="9 10">JCM31066</strain>
    </source>
</reference>
<dbReference type="Proteomes" id="UP000546464">
    <property type="component" value="Unassembled WGS sequence"/>
</dbReference>
<dbReference type="InterPro" id="IPR025824">
    <property type="entry name" value="OB-fold_nuc-bd_dom"/>
</dbReference>
<keyword evidence="10" id="KW-1185">Reference proteome</keyword>
<evidence type="ECO:0000256" key="6">
    <source>
        <dbReference type="RuleBase" id="RU004355"/>
    </source>
</evidence>
<keyword evidence="1 5" id="KW-0963">Cytoplasm</keyword>
<proteinExistence type="inferred from homology"/>
<accession>A0A842HHN9</accession>
<gene>
    <name evidence="5 9" type="primary">xseA</name>
    <name evidence="9" type="ORF">H5P28_12735</name>
</gene>
<evidence type="ECO:0000256" key="2">
    <source>
        <dbReference type="ARBA" id="ARBA00022722"/>
    </source>
</evidence>
<organism evidence="9 10">
    <name type="scientific">Ruficoccus amylovorans</name>
    <dbReference type="NCBI Taxonomy" id="1804625"/>
    <lineage>
        <taxon>Bacteria</taxon>
        <taxon>Pseudomonadati</taxon>
        <taxon>Verrucomicrobiota</taxon>
        <taxon>Opitutia</taxon>
        <taxon>Puniceicoccales</taxon>
        <taxon>Cerasicoccaceae</taxon>
        <taxon>Ruficoccus</taxon>
    </lineage>
</organism>
<dbReference type="Pfam" id="PF13742">
    <property type="entry name" value="tRNA_anti_2"/>
    <property type="match status" value="1"/>
</dbReference>
<dbReference type="NCBIfam" id="TIGR00237">
    <property type="entry name" value="xseA"/>
    <property type="match status" value="1"/>
</dbReference>
<dbReference type="EMBL" id="JACHVB010000035">
    <property type="protein sequence ID" value="MBC2595126.1"/>
    <property type="molecule type" value="Genomic_DNA"/>
</dbReference>
<dbReference type="GO" id="GO:0006308">
    <property type="term" value="P:DNA catabolic process"/>
    <property type="evidence" value="ECO:0007669"/>
    <property type="project" value="UniProtKB-UniRule"/>
</dbReference>
<name>A0A842HHN9_9BACT</name>
<dbReference type="Pfam" id="PF02601">
    <property type="entry name" value="Exonuc_VII_L"/>
    <property type="match status" value="1"/>
</dbReference>
<feature type="domain" description="OB-fold nucleic acid binding" evidence="8">
    <location>
        <begin position="14"/>
        <end position="104"/>
    </location>
</feature>
<comment type="caution">
    <text evidence="9">The sequence shown here is derived from an EMBL/GenBank/DDBJ whole genome shotgun (WGS) entry which is preliminary data.</text>
</comment>
<dbReference type="InterPro" id="IPR020579">
    <property type="entry name" value="Exonuc_VII_lsu_C"/>
</dbReference>
<sequence>MPPLTQTPHDDAILSVGDFTRRVKELLETNLPPCWVRGEISNLRRQHSGHVYFTLKDAQSQVSCVLFRGDAMRQQVDLRDGLQAIVYGQVSVYEPRGTHQLICRVVMDDGAGRLQQEFERLKAKLAAEGLFEAERKRPLPPLPRAVGFVTSPTGAAIRDFLSILARRQWRGRVVVIPAQVQGAGAAAQIVAGIEAAQRLDGLDLLVVGRGGGSLEDLWCFNEESVARAVAACSLPVISAVGHEIDFTLSDFAADKRAETPSAAAELISSGYLEILDRLDLARDGLSELAARTLERLGYRMQSARAGLESHHPRPRLEQASLRLDDLGNRLRANLRHLLSDRRSVLVKSIHGLAAHTPQAVLKLSAVQLKSARERMGRQTPAVLRQKREHLKQLCTRLENASLQKALDRGFAVARDERGELVSAKAGLLPGQRLALDFKDGEILVRVEDM</sequence>
<evidence type="ECO:0000259" key="8">
    <source>
        <dbReference type="Pfam" id="PF13742"/>
    </source>
</evidence>
<keyword evidence="2 5" id="KW-0540">Nuclease</keyword>
<dbReference type="PANTHER" id="PTHR30008">
    <property type="entry name" value="EXODEOXYRIBONUCLEASE 7 LARGE SUBUNIT"/>
    <property type="match status" value="1"/>
</dbReference>
<dbReference type="GO" id="GO:0003676">
    <property type="term" value="F:nucleic acid binding"/>
    <property type="evidence" value="ECO:0007669"/>
    <property type="project" value="InterPro"/>
</dbReference>
<evidence type="ECO:0000256" key="1">
    <source>
        <dbReference type="ARBA" id="ARBA00022490"/>
    </source>
</evidence>
<comment type="function">
    <text evidence="5">Bidirectionally degrades single-stranded DNA into large acid-insoluble oligonucleotides, which are then degraded further into small acid-soluble oligonucleotides.</text>
</comment>